<evidence type="ECO:0000256" key="1">
    <source>
        <dbReference type="SAM" id="SignalP"/>
    </source>
</evidence>
<keyword evidence="3" id="KW-1185">Reference proteome</keyword>
<evidence type="ECO:0000313" key="2">
    <source>
        <dbReference type="EMBL" id="RED43200.1"/>
    </source>
</evidence>
<gene>
    <name evidence="2" type="ORF">DFQ10_106112</name>
</gene>
<comment type="caution">
    <text evidence="2">The sequence shown here is derived from an EMBL/GenBank/DDBJ whole genome shotgun (WGS) entry which is preliminary data.</text>
</comment>
<dbReference type="EMBL" id="QRDV01000006">
    <property type="protein sequence ID" value="RED43200.1"/>
    <property type="molecule type" value="Genomic_DNA"/>
</dbReference>
<reference evidence="2 3" key="1">
    <citation type="submission" date="2018-07" db="EMBL/GenBank/DDBJ databases">
        <title>Genomic Encyclopedia of Type Strains, Phase III (KMG-III): the genomes of soil and plant-associated and newly described type strains.</title>
        <authorList>
            <person name="Whitman W."/>
        </authorList>
    </citation>
    <scope>NUCLEOTIDE SEQUENCE [LARGE SCALE GENOMIC DNA]</scope>
    <source>
        <strain evidence="2 3">CECT 7946</strain>
    </source>
</reference>
<keyword evidence="1" id="KW-0732">Signal</keyword>
<evidence type="ECO:0008006" key="4">
    <source>
        <dbReference type="Google" id="ProtNLM"/>
    </source>
</evidence>
<dbReference type="Proteomes" id="UP000256980">
    <property type="component" value="Unassembled WGS sequence"/>
</dbReference>
<evidence type="ECO:0000313" key="3">
    <source>
        <dbReference type="Proteomes" id="UP000256980"/>
    </source>
</evidence>
<protein>
    <recommendedName>
        <fullName evidence="4">DUF4476 domain-containing protein</fullName>
    </recommendedName>
</protein>
<accession>A0A3D9H122</accession>
<name>A0A3D9H122_9FLAO</name>
<dbReference type="AlphaFoldDB" id="A0A3D9H122"/>
<feature type="chain" id="PRO_5017714817" description="DUF4476 domain-containing protein" evidence="1">
    <location>
        <begin position="21"/>
        <end position="124"/>
    </location>
</feature>
<proteinExistence type="predicted"/>
<sequence>MKNVLTFLIVLITISGFSQTNDVTKNNQENTKMDYNSLDFVITVNSLKELESELNIKELEDIFEDSKEFKNVSFKLVCKAIGYTEDNKKSVSFKIESNTDDKTFLLSRIQKLKDLGVNYYTNNN</sequence>
<dbReference type="RefSeq" id="WP_115817888.1">
    <property type="nucleotide sequence ID" value="NZ_QRDV01000006.1"/>
</dbReference>
<feature type="signal peptide" evidence="1">
    <location>
        <begin position="1"/>
        <end position="20"/>
    </location>
</feature>
<organism evidence="2 3">
    <name type="scientific">Winogradskyella eximia</name>
    <dbReference type="NCBI Taxonomy" id="262006"/>
    <lineage>
        <taxon>Bacteria</taxon>
        <taxon>Pseudomonadati</taxon>
        <taxon>Bacteroidota</taxon>
        <taxon>Flavobacteriia</taxon>
        <taxon>Flavobacteriales</taxon>
        <taxon>Flavobacteriaceae</taxon>
        <taxon>Winogradskyella</taxon>
    </lineage>
</organism>